<dbReference type="EMBL" id="BHZC01000001">
    <property type="protein sequence ID" value="GCD32391.1"/>
    <property type="molecule type" value="Genomic_DNA"/>
</dbReference>
<dbReference type="AlphaFoldDB" id="A0A7U9KR02"/>
<protein>
    <submittedName>
        <fullName evidence="1">Uncharacterized protein</fullName>
    </submittedName>
</protein>
<proteinExistence type="predicted"/>
<name>A0A7U9KR02_9ACTN</name>
<organism evidence="1 2">
    <name type="scientific">Streptomyces chrestomyceticus JCM 4735</name>
    <dbReference type="NCBI Taxonomy" id="1306181"/>
    <lineage>
        <taxon>Bacteria</taxon>
        <taxon>Bacillati</taxon>
        <taxon>Actinomycetota</taxon>
        <taxon>Actinomycetes</taxon>
        <taxon>Kitasatosporales</taxon>
        <taxon>Streptomycetaceae</taxon>
        <taxon>Streptomyces</taxon>
    </lineage>
</organism>
<sequence>MGELTLPVRNYVIVDTTTLPRLKRGEPWYELAVDGLVHPLLTGMKDARVVGGCWEPGGYGQGQG</sequence>
<accession>A0A7U9KR02</accession>
<evidence type="ECO:0000313" key="2">
    <source>
        <dbReference type="Proteomes" id="UP000287830"/>
    </source>
</evidence>
<comment type="caution">
    <text evidence="1">The sequence shown here is derived from an EMBL/GenBank/DDBJ whole genome shotgun (WGS) entry which is preliminary data.</text>
</comment>
<gene>
    <name evidence="1" type="ORF">OEIGOIKO_00104</name>
</gene>
<reference evidence="1 2" key="1">
    <citation type="submission" date="2018-11" db="EMBL/GenBank/DDBJ databases">
        <title>Whole genome sequence of Streptomyces chrestomyceticus NBRC 13444(T).</title>
        <authorList>
            <person name="Komaki H."/>
            <person name="Tamura T."/>
        </authorList>
    </citation>
    <scope>NUCLEOTIDE SEQUENCE [LARGE SCALE GENOMIC DNA]</scope>
    <source>
        <strain evidence="1 2">NBRC 13444</strain>
    </source>
</reference>
<dbReference type="Proteomes" id="UP000287830">
    <property type="component" value="Unassembled WGS sequence"/>
</dbReference>
<evidence type="ECO:0000313" key="1">
    <source>
        <dbReference type="EMBL" id="GCD32391.1"/>
    </source>
</evidence>